<feature type="coiled-coil region" evidence="6">
    <location>
        <begin position="869"/>
        <end position="915"/>
    </location>
</feature>
<evidence type="ECO:0000256" key="4">
    <source>
        <dbReference type="ARBA" id="ARBA00023136"/>
    </source>
</evidence>
<keyword evidence="2 5" id="KW-0812">Transmembrane</keyword>
<dbReference type="InterPro" id="IPR005372">
    <property type="entry name" value="UPF0182"/>
</dbReference>
<dbReference type="Pfam" id="PF03699">
    <property type="entry name" value="UPF0182"/>
    <property type="match status" value="1"/>
</dbReference>
<feature type="transmembrane region" description="Helical" evidence="5">
    <location>
        <begin position="152"/>
        <end position="176"/>
    </location>
</feature>
<comment type="similarity">
    <text evidence="5">Belongs to the UPF0182 family.</text>
</comment>
<feature type="transmembrane region" description="Helical" evidence="5">
    <location>
        <begin position="12"/>
        <end position="33"/>
    </location>
</feature>
<protein>
    <recommendedName>
        <fullName evidence="5">UPF0182 protein SAMN02745973_01735</fullName>
    </recommendedName>
</protein>
<keyword evidence="1 5" id="KW-1003">Cell membrane</keyword>
<evidence type="ECO:0000256" key="2">
    <source>
        <dbReference type="ARBA" id="ARBA00022692"/>
    </source>
</evidence>
<feature type="transmembrane region" description="Helical" evidence="5">
    <location>
        <begin position="253"/>
        <end position="273"/>
    </location>
</feature>
<dbReference type="Proteomes" id="UP000196365">
    <property type="component" value="Unassembled WGS sequence"/>
</dbReference>
<dbReference type="GO" id="GO:0005576">
    <property type="term" value="C:extracellular region"/>
    <property type="evidence" value="ECO:0007669"/>
    <property type="project" value="TreeGrafter"/>
</dbReference>
<evidence type="ECO:0000256" key="3">
    <source>
        <dbReference type="ARBA" id="ARBA00022989"/>
    </source>
</evidence>
<keyword evidence="4 5" id="KW-0472">Membrane</keyword>
<sequence>MEGKKRKTFIGIIIIAILFIFFASSDFIIQYQWFQEVGYTQVFLKGLITKIQIGIPIFVLLTIILYIYFVILKTIYNKKLRVFFSPEKNKKENRWLLLGVIILCLFFTIIITSNLWYDLLEFINSTDFSIKDPVFHKDMSFYIFQLPLIEQIYSTGLIILIFMTMASLGFYIFLLIRNGTKQGIFHNKKEDRIDLKYILQEFFSLASKQLAIMVGAFFLILALGYYIKTFGILFTPGNLVYGAGYTDVHITLWIYRISMIIAVISAVLIIIAGYRKKLKLALVGPICLIGVGILGNIISFGVQNLIVSPNELVKEQPYIQNHINYTRQAYDLNDIERKQFPAKQDLNAQDIKENEITIGNIPINDYKPTLSMYNSLQGFRRYYQFYDIDIDRYLINGDYTQVFLSARELNQEKMDENSKTWINQHLKYTHGFGAAVSPVNKVNSSGQPDLVIKDIPPQGVEELKITEPRIYFGEMTNNNVITNAKIKEFDYPKGDNNAEYFYTGTAGISLNWFNRFLFAIHEGSPRILLSRDITSDSKILINRNIVERVQKIAPFFIYDEDPYLVIDNGKLYWIIDAFTSSDRYAYSQPVKEKSFNYIRNSVKVVVDAFNGDVTFYQIDKEDPIINTYGKIYPDLLKNIEEMPKGIRDHIRYSQKYFDIQSQIYATYHMENPTVFYNKEDVWQIATQIYGTANQGEDQKVESAYIIMQDPDKEEEEFMLMVPYTPRERDNMVSWLAASNDGEDYGKLIVYKFPKQKLVYGPMQIEKRIDQDTEISKELTLLDQQGSNVIRGNLLTIPIEQSILFVEPIYIQSTGEDNNLPEVKRVIIAYENKITMKETLEQGLNEIFGIQEEKQQEKETDSEKMMKGTNQELILQANELFKKAQEAQKQGDWGKYGEFLKELQEILNELEQMVSES</sequence>
<keyword evidence="6" id="KW-0175">Coiled coil</keyword>
<dbReference type="OrthoDB" id="9763654at2"/>
<gene>
    <name evidence="7" type="ORF">SAMN02745973_01735</name>
</gene>
<feature type="transmembrane region" description="Helical" evidence="5">
    <location>
        <begin position="95"/>
        <end position="117"/>
    </location>
</feature>
<dbReference type="HAMAP" id="MF_01600">
    <property type="entry name" value="UPF0182"/>
    <property type="match status" value="1"/>
</dbReference>
<dbReference type="GO" id="GO:0005886">
    <property type="term" value="C:plasma membrane"/>
    <property type="evidence" value="ECO:0007669"/>
    <property type="project" value="UniProtKB-SubCell"/>
</dbReference>
<feature type="transmembrane region" description="Helical" evidence="5">
    <location>
        <begin position="280"/>
        <end position="302"/>
    </location>
</feature>
<evidence type="ECO:0000256" key="5">
    <source>
        <dbReference type="HAMAP-Rule" id="MF_01600"/>
    </source>
</evidence>
<feature type="transmembrane region" description="Helical" evidence="5">
    <location>
        <begin position="210"/>
        <end position="233"/>
    </location>
</feature>
<dbReference type="PANTHER" id="PTHR39344:SF1">
    <property type="entry name" value="UPF0182 PROTEIN SLL1060"/>
    <property type="match status" value="1"/>
</dbReference>
<dbReference type="PANTHER" id="PTHR39344">
    <property type="entry name" value="UPF0182 PROTEIN SLL1060"/>
    <property type="match status" value="1"/>
</dbReference>
<organism evidence="7 8">
    <name type="scientific">Garciella nitratireducens DSM 15102</name>
    <dbReference type="NCBI Taxonomy" id="1121911"/>
    <lineage>
        <taxon>Bacteria</taxon>
        <taxon>Bacillati</taxon>
        <taxon>Bacillota</taxon>
        <taxon>Clostridia</taxon>
        <taxon>Eubacteriales</taxon>
        <taxon>Eubacteriaceae</taxon>
        <taxon>Garciella</taxon>
    </lineage>
</organism>
<dbReference type="AlphaFoldDB" id="A0A1T4NLJ4"/>
<proteinExistence type="inferred from homology"/>
<evidence type="ECO:0000256" key="1">
    <source>
        <dbReference type="ARBA" id="ARBA00022475"/>
    </source>
</evidence>
<evidence type="ECO:0000313" key="7">
    <source>
        <dbReference type="EMBL" id="SJZ80062.1"/>
    </source>
</evidence>
<evidence type="ECO:0000313" key="8">
    <source>
        <dbReference type="Proteomes" id="UP000196365"/>
    </source>
</evidence>
<dbReference type="EMBL" id="FUWV01000011">
    <property type="protein sequence ID" value="SJZ80062.1"/>
    <property type="molecule type" value="Genomic_DNA"/>
</dbReference>
<evidence type="ECO:0000256" key="6">
    <source>
        <dbReference type="SAM" id="Coils"/>
    </source>
</evidence>
<name>A0A1T4NLJ4_9FIRM</name>
<feature type="transmembrane region" description="Helical" evidence="5">
    <location>
        <begin position="53"/>
        <end position="75"/>
    </location>
</feature>
<accession>A0A1T4NLJ4</accession>
<dbReference type="RefSeq" id="WP_087679118.1">
    <property type="nucleotide sequence ID" value="NZ_FUWV01000011.1"/>
</dbReference>
<keyword evidence="8" id="KW-1185">Reference proteome</keyword>
<keyword evidence="3 5" id="KW-1133">Transmembrane helix</keyword>
<comment type="subcellular location">
    <subcellularLocation>
        <location evidence="5">Cell membrane</location>
        <topology evidence="5">Multi-pass membrane protein</topology>
    </subcellularLocation>
</comment>
<reference evidence="7 8" key="1">
    <citation type="submission" date="2017-02" db="EMBL/GenBank/DDBJ databases">
        <authorList>
            <person name="Peterson S.W."/>
        </authorList>
    </citation>
    <scope>NUCLEOTIDE SEQUENCE [LARGE SCALE GENOMIC DNA]</scope>
    <source>
        <strain evidence="7 8">DSM 15102</strain>
    </source>
</reference>